<evidence type="ECO:0000313" key="9">
    <source>
        <dbReference type="Proteomes" id="UP001461341"/>
    </source>
</evidence>
<keyword evidence="3 7" id="KW-0808">Transferase</keyword>
<comment type="pathway">
    <text evidence="7">Protein modification; lipoprotein biosynthesis (diacylglyceryl transfer).</text>
</comment>
<dbReference type="Proteomes" id="UP001461341">
    <property type="component" value="Chromosome"/>
</dbReference>
<evidence type="ECO:0000256" key="6">
    <source>
        <dbReference type="ARBA" id="ARBA00023136"/>
    </source>
</evidence>
<feature type="transmembrane region" description="Helical" evidence="7">
    <location>
        <begin position="13"/>
        <end position="32"/>
    </location>
</feature>
<comment type="function">
    <text evidence="7">Catalyzes the transfer of the diacylglyceryl group from phosphatidylglycerol to the sulfhydryl group of the N-terminal cysteine of a prolipoprotein, the first step in the formation of mature lipoproteins.</text>
</comment>
<dbReference type="PANTHER" id="PTHR30589:SF0">
    <property type="entry name" value="PHOSPHATIDYLGLYCEROL--PROLIPOPROTEIN DIACYLGLYCERYL TRANSFERASE"/>
    <property type="match status" value="1"/>
</dbReference>
<evidence type="ECO:0000256" key="7">
    <source>
        <dbReference type="HAMAP-Rule" id="MF_01147"/>
    </source>
</evidence>
<organism evidence="8 9">
    <name type="scientific">Thermatribacter velox</name>
    <dbReference type="NCBI Taxonomy" id="3039681"/>
    <lineage>
        <taxon>Bacteria</taxon>
        <taxon>Pseudomonadati</taxon>
        <taxon>Atribacterota</taxon>
        <taxon>Atribacteria</taxon>
        <taxon>Atribacterales</taxon>
        <taxon>Thermatribacteraceae</taxon>
        <taxon>Thermatribacter</taxon>
    </lineage>
</organism>
<dbReference type="RefSeq" id="WP_369019332.1">
    <property type="nucleotide sequence ID" value="NZ_CP121689.1"/>
</dbReference>
<keyword evidence="9" id="KW-1185">Reference proteome</keyword>
<feature type="transmembrane region" description="Helical" evidence="7">
    <location>
        <begin position="118"/>
        <end position="143"/>
    </location>
</feature>
<proteinExistence type="inferred from homology"/>
<keyword evidence="2 7" id="KW-1003">Cell membrane</keyword>
<keyword evidence="6 7" id="KW-0472">Membrane</keyword>
<dbReference type="InterPro" id="IPR001640">
    <property type="entry name" value="Lgt"/>
</dbReference>
<protein>
    <recommendedName>
        <fullName evidence="7">Phosphatidylglycerol--prolipoprotein diacylglyceryl transferase</fullName>
        <ecNumber evidence="7">2.5.1.145</ecNumber>
    </recommendedName>
</protein>
<comment type="subcellular location">
    <subcellularLocation>
        <location evidence="7">Cell membrane</location>
        <topology evidence="7">Multi-pass membrane protein</topology>
    </subcellularLocation>
</comment>
<comment type="similarity">
    <text evidence="1 7">Belongs to the Lgt family.</text>
</comment>
<feature type="transmembrane region" description="Helical" evidence="7">
    <location>
        <begin position="87"/>
        <end position="106"/>
    </location>
</feature>
<evidence type="ECO:0000256" key="3">
    <source>
        <dbReference type="ARBA" id="ARBA00022679"/>
    </source>
</evidence>
<comment type="catalytic activity">
    <reaction evidence="7">
        <text>L-cysteinyl-[prolipoprotein] + a 1,2-diacyl-sn-glycero-3-phospho-(1'-sn-glycerol) = an S-1,2-diacyl-sn-glyceryl-L-cysteinyl-[prolipoprotein] + sn-glycerol 1-phosphate + H(+)</text>
        <dbReference type="Rhea" id="RHEA:56712"/>
        <dbReference type="Rhea" id="RHEA-COMP:14679"/>
        <dbReference type="Rhea" id="RHEA-COMP:14680"/>
        <dbReference type="ChEBI" id="CHEBI:15378"/>
        <dbReference type="ChEBI" id="CHEBI:29950"/>
        <dbReference type="ChEBI" id="CHEBI:57685"/>
        <dbReference type="ChEBI" id="CHEBI:64716"/>
        <dbReference type="ChEBI" id="CHEBI:140658"/>
        <dbReference type="EC" id="2.5.1.145"/>
    </reaction>
</comment>
<evidence type="ECO:0000256" key="4">
    <source>
        <dbReference type="ARBA" id="ARBA00022692"/>
    </source>
</evidence>
<keyword evidence="4 7" id="KW-0812">Transmembrane</keyword>
<evidence type="ECO:0000256" key="5">
    <source>
        <dbReference type="ARBA" id="ARBA00022989"/>
    </source>
</evidence>
<gene>
    <name evidence="7 8" type="primary">lgt</name>
    <name evidence="8" type="ORF">QBE54_05480</name>
</gene>
<dbReference type="EC" id="2.5.1.145" evidence="7"/>
<evidence type="ECO:0000256" key="1">
    <source>
        <dbReference type="ARBA" id="ARBA00007150"/>
    </source>
</evidence>
<dbReference type="GO" id="GO:0008961">
    <property type="term" value="F:phosphatidylglycerol-prolipoprotein diacylglyceryl transferase activity"/>
    <property type="evidence" value="ECO:0007669"/>
    <property type="project" value="UniProtKB-EC"/>
</dbReference>
<dbReference type="Pfam" id="PF01790">
    <property type="entry name" value="LGT"/>
    <property type="match status" value="1"/>
</dbReference>
<feature type="transmembrane region" description="Helical" evidence="7">
    <location>
        <begin position="193"/>
        <end position="211"/>
    </location>
</feature>
<dbReference type="NCBIfam" id="TIGR00544">
    <property type="entry name" value="lgt"/>
    <property type="match status" value="1"/>
</dbReference>
<dbReference type="HAMAP" id="MF_01147">
    <property type="entry name" value="Lgt"/>
    <property type="match status" value="1"/>
</dbReference>
<evidence type="ECO:0000256" key="2">
    <source>
        <dbReference type="ARBA" id="ARBA00022475"/>
    </source>
</evidence>
<reference evidence="8 9" key="1">
    <citation type="submission" date="2023-03" db="EMBL/GenBank/DDBJ databases">
        <title>Novel Species.</title>
        <authorList>
            <person name="Ma S."/>
        </authorList>
    </citation>
    <scope>NUCLEOTIDE SEQUENCE [LARGE SCALE GENOMIC DNA]</scope>
    <source>
        <strain evidence="8 9">B11</strain>
    </source>
</reference>
<evidence type="ECO:0000313" key="8">
    <source>
        <dbReference type="EMBL" id="WZL77166.1"/>
    </source>
</evidence>
<sequence length="255" mass="29120">MRRILFYLGSLPVYSYGVMLGVAFLVGVIYAMKRAQKYQVSQETVVEVSILAILGAILGSRITYVILNWELYKNNFWHIFNIREGGLTFLGGLIGGLLLVLPYLYLKKQSLLKLFDIFSPPLALGYAIARIGCFLNGCCYGRVCTFNSFPLGVHFPNLSGFRYPTQIYSSLYSLIILFVLLRLERKKPFEGALFFDYLWLYGVARFLIEYWRDEPFAIAGLFTEAQLASIFLIIAGLFLKRVIKSYVSRKPSRSN</sequence>
<feature type="transmembrane region" description="Helical" evidence="7">
    <location>
        <begin position="217"/>
        <end position="239"/>
    </location>
</feature>
<dbReference type="EMBL" id="CP121689">
    <property type="protein sequence ID" value="WZL77166.1"/>
    <property type="molecule type" value="Genomic_DNA"/>
</dbReference>
<dbReference type="PANTHER" id="PTHR30589">
    <property type="entry name" value="PROLIPOPROTEIN DIACYLGLYCERYL TRANSFERASE"/>
    <property type="match status" value="1"/>
</dbReference>
<feature type="transmembrane region" description="Helical" evidence="7">
    <location>
        <begin position="163"/>
        <end position="181"/>
    </location>
</feature>
<feature type="transmembrane region" description="Helical" evidence="7">
    <location>
        <begin position="44"/>
        <end position="67"/>
    </location>
</feature>
<feature type="binding site" evidence="7">
    <location>
        <position position="130"/>
    </location>
    <ligand>
        <name>a 1,2-diacyl-sn-glycero-3-phospho-(1'-sn-glycerol)</name>
        <dbReference type="ChEBI" id="CHEBI:64716"/>
    </ligand>
</feature>
<keyword evidence="5 7" id="KW-1133">Transmembrane helix</keyword>
<accession>A0ABZ2YG86</accession>
<name>A0ABZ2YG86_9BACT</name>